<organism evidence="2 3">
    <name type="scientific">SAR324 cluster bacterium</name>
    <dbReference type="NCBI Taxonomy" id="2024889"/>
    <lineage>
        <taxon>Bacteria</taxon>
        <taxon>Deltaproteobacteria</taxon>
        <taxon>SAR324 cluster</taxon>
    </lineage>
</organism>
<protein>
    <recommendedName>
        <fullName evidence="4">Polymer-forming cytoskeletal protein</fullName>
    </recommendedName>
</protein>
<dbReference type="PANTHER" id="PTHR35024">
    <property type="entry name" value="HYPOTHETICAL CYTOSOLIC PROTEIN"/>
    <property type="match status" value="1"/>
</dbReference>
<evidence type="ECO:0000256" key="1">
    <source>
        <dbReference type="ARBA" id="ARBA00044755"/>
    </source>
</evidence>
<comment type="caution">
    <text evidence="2">The sequence shown here is derived from an EMBL/GenBank/DDBJ whole genome shotgun (WGS) entry which is preliminary data.</text>
</comment>
<dbReference type="AlphaFoldDB" id="A0A2D6YMJ9"/>
<gene>
    <name evidence="2" type="ORF">CMN54_13465</name>
</gene>
<sequence>MFWKRKSAKVTQAETVYLPKGSQGSGHWNCTTPVRIGGYFEGRLDCSGLLLIEASGELFANVWVRQAVIHGRVEGDLYCQEQLVLHPTAEVTGNITVPPGGFVMLDGAKIGGGVRSWTKHHAEKSEEVLQQLNRKTRGVLSRAEFDDDDGFTSDPEQLVEQSLHYLV</sequence>
<evidence type="ECO:0008006" key="4">
    <source>
        <dbReference type="Google" id="ProtNLM"/>
    </source>
</evidence>
<dbReference type="Proteomes" id="UP000226525">
    <property type="component" value="Unassembled WGS sequence"/>
</dbReference>
<evidence type="ECO:0000313" key="2">
    <source>
        <dbReference type="EMBL" id="MAH64426.1"/>
    </source>
</evidence>
<reference evidence="3" key="1">
    <citation type="submission" date="2017-09" db="EMBL/GenBank/DDBJ databases">
        <title>The Reconstruction of 2,631 Draft Metagenome-Assembled Genomes from the Global Oceans.</title>
        <authorList>
            <person name="Tully B.J."/>
            <person name="Graham E.D."/>
            <person name="Heidelberg J.F."/>
        </authorList>
    </citation>
    <scope>NUCLEOTIDE SEQUENCE [LARGE SCALE GENOMIC DNA]</scope>
</reference>
<accession>A0A2D6YMJ9</accession>
<dbReference type="PANTHER" id="PTHR35024:SF4">
    <property type="entry name" value="POLYMER-FORMING CYTOSKELETAL PROTEIN"/>
    <property type="match status" value="1"/>
</dbReference>
<comment type="similarity">
    <text evidence="1">Belongs to the bactofilin family.</text>
</comment>
<dbReference type="InterPro" id="IPR007607">
    <property type="entry name" value="BacA/B"/>
</dbReference>
<name>A0A2D6YMJ9_9DELT</name>
<dbReference type="Pfam" id="PF04519">
    <property type="entry name" value="Bactofilin"/>
    <property type="match status" value="1"/>
</dbReference>
<evidence type="ECO:0000313" key="3">
    <source>
        <dbReference type="Proteomes" id="UP000226525"/>
    </source>
</evidence>
<dbReference type="EMBL" id="NZEX01000160">
    <property type="protein sequence ID" value="MAH64426.1"/>
    <property type="molecule type" value="Genomic_DNA"/>
</dbReference>
<proteinExistence type="inferred from homology"/>